<accession>S4PU19</accession>
<organism evidence="1">
    <name type="scientific">Pararge aegeria</name>
    <name type="common">speckled wood butterfly</name>
    <dbReference type="NCBI Taxonomy" id="116150"/>
    <lineage>
        <taxon>Eukaryota</taxon>
        <taxon>Metazoa</taxon>
        <taxon>Ecdysozoa</taxon>
        <taxon>Arthropoda</taxon>
        <taxon>Hexapoda</taxon>
        <taxon>Insecta</taxon>
        <taxon>Pterygota</taxon>
        <taxon>Neoptera</taxon>
        <taxon>Endopterygota</taxon>
        <taxon>Lepidoptera</taxon>
        <taxon>Glossata</taxon>
        <taxon>Ditrysia</taxon>
        <taxon>Papilionoidea</taxon>
        <taxon>Nymphalidae</taxon>
        <taxon>Satyrinae</taxon>
        <taxon>Satyrini</taxon>
        <taxon>Parargina</taxon>
        <taxon>Pararge</taxon>
    </lineage>
</organism>
<protein>
    <submittedName>
        <fullName evidence="1">Uncharacterized protein</fullName>
    </submittedName>
</protein>
<name>S4PU19_9NEOP</name>
<dbReference type="EMBL" id="GAIX01011058">
    <property type="protein sequence ID" value="JAA81502.1"/>
    <property type="molecule type" value="Transcribed_RNA"/>
</dbReference>
<proteinExistence type="predicted"/>
<evidence type="ECO:0000313" key="1">
    <source>
        <dbReference type="EMBL" id="JAA81502.1"/>
    </source>
</evidence>
<dbReference type="AlphaFoldDB" id="S4PU19"/>
<reference evidence="1" key="1">
    <citation type="journal article" date="2013" name="BMC Genomics">
        <title>Unscrambling butterfly oogenesis.</title>
        <authorList>
            <person name="Carter J.M."/>
            <person name="Baker S.C."/>
            <person name="Pink R."/>
            <person name="Carter D.R."/>
            <person name="Collins A."/>
            <person name="Tomlin J."/>
            <person name="Gibbs M."/>
            <person name="Breuker C.J."/>
        </authorList>
    </citation>
    <scope>NUCLEOTIDE SEQUENCE</scope>
    <source>
        <tissue evidence="1">Ovary</tissue>
    </source>
</reference>
<feature type="non-terminal residue" evidence="1">
    <location>
        <position position="91"/>
    </location>
</feature>
<reference evidence="1" key="2">
    <citation type="submission" date="2013-05" db="EMBL/GenBank/DDBJ databases">
        <authorList>
            <person name="Carter J.-M."/>
            <person name="Baker S.C."/>
            <person name="Pink R."/>
            <person name="Carter D.R.F."/>
            <person name="Collins A."/>
            <person name="Tomlin J."/>
            <person name="Gibbs M."/>
            <person name="Breuker C.J."/>
        </authorList>
    </citation>
    <scope>NUCLEOTIDE SEQUENCE</scope>
    <source>
        <tissue evidence="1">Ovary</tissue>
    </source>
</reference>
<sequence length="91" mass="10396">MLNYLSILNALIHAGIILKNLSIAWKFQYIFLPMSSLNTLNDLINYYSSFTENNFVQSELTGLLGKSDFIPFRIFANILKHSIKKGTTHVD</sequence>